<organism evidence="1 2">
    <name type="scientific">Gossypium arboreum</name>
    <name type="common">Tree cotton</name>
    <name type="synonym">Gossypium nanking</name>
    <dbReference type="NCBI Taxonomy" id="29729"/>
    <lineage>
        <taxon>Eukaryota</taxon>
        <taxon>Viridiplantae</taxon>
        <taxon>Streptophyta</taxon>
        <taxon>Embryophyta</taxon>
        <taxon>Tracheophyta</taxon>
        <taxon>Spermatophyta</taxon>
        <taxon>Magnoliopsida</taxon>
        <taxon>eudicotyledons</taxon>
        <taxon>Gunneridae</taxon>
        <taxon>Pentapetalae</taxon>
        <taxon>rosids</taxon>
        <taxon>malvids</taxon>
        <taxon>Malvales</taxon>
        <taxon>Malvaceae</taxon>
        <taxon>Malvoideae</taxon>
        <taxon>Gossypium</taxon>
    </lineage>
</organism>
<dbReference type="Proteomes" id="UP000032142">
    <property type="component" value="Unassembled WGS sequence"/>
</dbReference>
<evidence type="ECO:0000313" key="1">
    <source>
        <dbReference type="EMBL" id="KHG09823.1"/>
    </source>
</evidence>
<name>A0A0B0N5X2_GOSAR</name>
<gene>
    <name evidence="1" type="ORF">F383_11570</name>
</gene>
<reference evidence="2" key="1">
    <citation type="submission" date="2014-09" db="EMBL/GenBank/DDBJ databases">
        <authorList>
            <person name="Mudge J."/>
            <person name="Ramaraj T."/>
            <person name="Lindquist I.E."/>
            <person name="Bharti A.K."/>
            <person name="Sundararajan A."/>
            <person name="Cameron C.T."/>
            <person name="Woodward J.E."/>
            <person name="May G.D."/>
            <person name="Brubaker C."/>
            <person name="Broadhvest J."/>
            <person name="Wilkins T.A."/>
        </authorList>
    </citation>
    <scope>NUCLEOTIDE SEQUENCE</scope>
    <source>
        <strain evidence="2">cv. AKA8401</strain>
    </source>
</reference>
<dbReference type="AlphaFoldDB" id="A0A0B0N5X2"/>
<accession>A0A0B0N5X2</accession>
<proteinExistence type="predicted"/>
<keyword evidence="2" id="KW-1185">Reference proteome</keyword>
<evidence type="ECO:0000313" key="2">
    <source>
        <dbReference type="Proteomes" id="UP000032142"/>
    </source>
</evidence>
<dbReference type="EMBL" id="KN392323">
    <property type="protein sequence ID" value="KHG09823.1"/>
    <property type="molecule type" value="Genomic_DNA"/>
</dbReference>
<sequence>MDSRSILLGSSPMYCQSKNASLQLDLLDNILVLQSVCLFSIRLRTCLTLSTNTRCLSILLFDTT</sequence>
<protein>
    <submittedName>
        <fullName evidence="1">Uncharacterized protein</fullName>
    </submittedName>
</protein>